<evidence type="ECO:0000313" key="3">
    <source>
        <dbReference type="EMBL" id="QDZ40655.1"/>
    </source>
</evidence>
<dbReference type="InterPro" id="IPR008984">
    <property type="entry name" value="SMAD_FHA_dom_sf"/>
</dbReference>
<dbReference type="Pfam" id="PF00498">
    <property type="entry name" value="FHA"/>
    <property type="match status" value="1"/>
</dbReference>
<feature type="region of interest" description="Disordered" evidence="1">
    <location>
        <begin position="102"/>
        <end position="151"/>
    </location>
</feature>
<feature type="domain" description="FHA" evidence="2">
    <location>
        <begin position="26"/>
        <end position="74"/>
    </location>
</feature>
<name>A0A5B8NR08_9CHRO</name>
<dbReference type="SMART" id="SM00240">
    <property type="entry name" value="FHA"/>
    <property type="match status" value="1"/>
</dbReference>
<dbReference type="Gene3D" id="2.60.200.20">
    <property type="match status" value="1"/>
</dbReference>
<dbReference type="OrthoDB" id="514712at2"/>
<evidence type="ECO:0000313" key="4">
    <source>
        <dbReference type="Proteomes" id="UP000318453"/>
    </source>
</evidence>
<dbReference type="RefSeq" id="WP_146296501.1">
    <property type="nucleotide sequence ID" value="NZ_CP042326.1"/>
</dbReference>
<proteinExistence type="predicted"/>
<accession>A0A5B8NR08</accession>
<dbReference type="KEGG" id="enn:FRE64_12230"/>
<dbReference type="SUPFAM" id="SSF49879">
    <property type="entry name" value="SMAD/FHA domain"/>
    <property type="match status" value="1"/>
</dbReference>
<dbReference type="InterPro" id="IPR000253">
    <property type="entry name" value="FHA_dom"/>
</dbReference>
<dbReference type="AlphaFoldDB" id="A0A5B8NR08"/>
<dbReference type="Proteomes" id="UP000318453">
    <property type="component" value="Chromosome"/>
</dbReference>
<dbReference type="EMBL" id="CP042326">
    <property type="protein sequence ID" value="QDZ40655.1"/>
    <property type="molecule type" value="Genomic_DNA"/>
</dbReference>
<reference evidence="3" key="1">
    <citation type="submission" date="2019-08" db="EMBL/GenBank/DDBJ databases">
        <title>Carotenoids and Carotenoid Binding Proteins in the Halophilic Cyanobacterium Euhalothece sp. ZM00.</title>
        <authorList>
            <person name="Cho S.M."/>
            <person name="Song J.Y."/>
            <person name="Park Y.-I."/>
        </authorList>
    </citation>
    <scope>NUCLEOTIDE SEQUENCE [LARGE SCALE GENOMIC DNA]</scope>
    <source>
        <strain evidence="3">Z-M001</strain>
    </source>
</reference>
<dbReference type="PROSITE" id="PS50006">
    <property type="entry name" value="FHA_DOMAIN"/>
    <property type="match status" value="1"/>
</dbReference>
<evidence type="ECO:0000256" key="1">
    <source>
        <dbReference type="SAM" id="MobiDB-lite"/>
    </source>
</evidence>
<sequence>MITLTLLHPQHSVAVQTWRFEPKSVIRVGRSRNNEVTLYSAVVSRHHVEIRRKGKDWEVVNTGSNGTFCDGKRISRAAVKNGMIIRLASSGPQLQIWTDVLTSEKKPDTSSSQHSISKKDMEKAQGTFPQEKRDQKLSPQEIEQAKETQMD</sequence>
<protein>
    <submittedName>
        <fullName evidence="3">FHA domain-containing protein</fullName>
    </submittedName>
</protein>
<keyword evidence="4" id="KW-1185">Reference proteome</keyword>
<gene>
    <name evidence="3" type="ORF">FRE64_12230</name>
</gene>
<evidence type="ECO:0000259" key="2">
    <source>
        <dbReference type="PROSITE" id="PS50006"/>
    </source>
</evidence>
<organism evidence="3 4">
    <name type="scientific">Euhalothece natronophila Z-M001</name>
    <dbReference type="NCBI Taxonomy" id="522448"/>
    <lineage>
        <taxon>Bacteria</taxon>
        <taxon>Bacillati</taxon>
        <taxon>Cyanobacteriota</taxon>
        <taxon>Cyanophyceae</taxon>
        <taxon>Oscillatoriophycideae</taxon>
        <taxon>Chroococcales</taxon>
        <taxon>Halothecacae</taxon>
        <taxon>Halothece cluster</taxon>
        <taxon>Euhalothece</taxon>
    </lineage>
</organism>